<dbReference type="RefSeq" id="WP_221764515.1">
    <property type="nucleotide sequence ID" value="NZ_AP024110.1"/>
</dbReference>
<dbReference type="NCBIfam" id="NF041023">
    <property type="entry name" value="PP0621_fam"/>
    <property type="match status" value="1"/>
</dbReference>
<keyword evidence="2" id="KW-1185">Reference proteome</keyword>
<gene>
    <name evidence="1" type="ORF">ZMTM_02060</name>
</gene>
<dbReference type="Proteomes" id="UP000826722">
    <property type="component" value="Chromosome"/>
</dbReference>
<proteinExistence type="predicted"/>
<reference evidence="1" key="1">
    <citation type="journal article" date="2021" name="Arch. Microbiol.">
        <title>Methyloradius palustris gen. nov., sp. nov., a methanol-oxidizing bacterium isolated from snow.</title>
        <authorList>
            <person name="Miyadera T."/>
            <person name="Kojima H."/>
            <person name="Fukui M."/>
        </authorList>
    </citation>
    <scope>NUCLEOTIDE SEQUENCE</scope>
    <source>
        <strain evidence="1">Zm11</strain>
    </source>
</reference>
<accession>A0A8D5G6A3</accession>
<evidence type="ECO:0000313" key="2">
    <source>
        <dbReference type="Proteomes" id="UP000826722"/>
    </source>
</evidence>
<dbReference type="InterPro" id="IPR049708">
    <property type="entry name" value="PP0621-like"/>
</dbReference>
<sequence length="72" mass="8085">MLKILFLALAVWIVISILKSYSRNVDSEVKKPVKPESMVQCSECGVHSPTSDSVSEQGKYYCSVEHSKLRKP</sequence>
<organism evidence="1 2">
    <name type="scientific">Methyloradius palustris</name>
    <dbReference type="NCBI Taxonomy" id="2778876"/>
    <lineage>
        <taxon>Bacteria</taxon>
        <taxon>Pseudomonadati</taxon>
        <taxon>Pseudomonadota</taxon>
        <taxon>Betaproteobacteria</taxon>
        <taxon>Nitrosomonadales</taxon>
        <taxon>Methylophilaceae</taxon>
        <taxon>Methyloradius</taxon>
    </lineage>
</organism>
<dbReference type="AlphaFoldDB" id="A0A8D5G6A3"/>
<dbReference type="KEGG" id="mpau:ZMTM_02060"/>
<evidence type="ECO:0000313" key="1">
    <source>
        <dbReference type="EMBL" id="BCM23947.1"/>
    </source>
</evidence>
<protein>
    <submittedName>
        <fullName evidence="1">Uncharacterized protein</fullName>
    </submittedName>
</protein>
<dbReference type="EMBL" id="AP024110">
    <property type="protein sequence ID" value="BCM23947.1"/>
    <property type="molecule type" value="Genomic_DNA"/>
</dbReference>
<name>A0A8D5G6A3_9PROT</name>